<dbReference type="PANTHER" id="PTHR43459:SF1">
    <property type="entry name" value="EG:BACN32G11.4 PROTEIN"/>
    <property type="match status" value="1"/>
</dbReference>
<reference evidence="3 4" key="1">
    <citation type="submission" date="2015-01" db="EMBL/GenBank/DDBJ databases">
        <title>Enhanced salinomycin production by adjusting the supply of polyketide extender units in Streptomyce albus DSM 41398.</title>
        <authorList>
            <person name="Lu C."/>
        </authorList>
    </citation>
    <scope>NUCLEOTIDE SEQUENCE [LARGE SCALE GENOMIC DNA]</scope>
    <source>
        <strain evidence="4">ATCC 21838 / DSM 41398 / FERM P-419 / JCM 4703 / NBRC 107858</strain>
    </source>
</reference>
<feature type="region of interest" description="Disordered" evidence="2">
    <location>
        <begin position="1"/>
        <end position="29"/>
    </location>
</feature>
<comment type="similarity">
    <text evidence="1">Belongs to the enoyl-CoA hydratase/isomerase family.</text>
</comment>
<dbReference type="EMBL" id="CP010519">
    <property type="protein sequence ID" value="AJE80440.1"/>
    <property type="molecule type" value="Genomic_DNA"/>
</dbReference>
<evidence type="ECO:0000313" key="3">
    <source>
        <dbReference type="EMBL" id="AJE80440.1"/>
    </source>
</evidence>
<dbReference type="PANTHER" id="PTHR43459">
    <property type="entry name" value="ENOYL-COA HYDRATASE"/>
    <property type="match status" value="1"/>
</dbReference>
<dbReference type="AlphaFoldDB" id="A0A0B5EM63"/>
<dbReference type="InterPro" id="IPR029045">
    <property type="entry name" value="ClpP/crotonase-like_dom_sf"/>
</dbReference>
<dbReference type="Pfam" id="PF00378">
    <property type="entry name" value="ECH_1"/>
    <property type="match status" value="1"/>
</dbReference>
<dbReference type="InterPro" id="IPR014748">
    <property type="entry name" value="Enoyl-CoA_hydra_C"/>
</dbReference>
<dbReference type="CDD" id="cd06558">
    <property type="entry name" value="crotonase-like"/>
    <property type="match status" value="1"/>
</dbReference>
<dbReference type="InterPro" id="IPR001753">
    <property type="entry name" value="Enoyl-CoA_hydra/iso"/>
</dbReference>
<sequence length="275" mass="28656">MGSSQNPSGSVSPLSDQSPHDPVLTADDGPVRIVTLHRPTKRNAIDMPLRIALAEALEAAMTDERVRVIVLTGAGGTFSSGGDISTMQRQEAALTRPRAQAAQRVIRAIWQGPKPVVAAVEGFAFGAGAALAFACDRVVAARDATFSTAFTGVGLAGDMGIFASLPARVGAAAARQLMLLPRRLSGSEAKDLGLADSVAEPGQVLARALQDATDISAGPPLALAGIKAMYNGAPCSPAETLEREVDLQARLFDTDDFAEGVSAFQERRRPAFHGR</sequence>
<accession>A0A0B5EM63</accession>
<gene>
    <name evidence="3" type="ORF">SLNWT_0064</name>
</gene>
<keyword evidence="4" id="KW-1185">Reference proteome</keyword>
<dbReference type="Proteomes" id="UP000031523">
    <property type="component" value="Chromosome"/>
</dbReference>
<dbReference type="SUPFAM" id="SSF52096">
    <property type="entry name" value="ClpP/crotonase"/>
    <property type="match status" value="1"/>
</dbReference>
<protein>
    <submittedName>
        <fullName evidence="3">Enoyl-CoA hydratase</fullName>
    </submittedName>
</protein>
<feature type="compositionally biased region" description="Polar residues" evidence="2">
    <location>
        <begin position="1"/>
        <end position="17"/>
    </location>
</feature>
<proteinExistence type="inferred from homology"/>
<dbReference type="Gene3D" id="1.10.12.10">
    <property type="entry name" value="Lyase 2-enoyl-coa Hydratase, Chain A, domain 2"/>
    <property type="match status" value="1"/>
</dbReference>
<name>A0A0B5EM63_STRA4</name>
<dbReference type="GO" id="GO:0003824">
    <property type="term" value="F:catalytic activity"/>
    <property type="evidence" value="ECO:0007669"/>
    <property type="project" value="UniProtKB-ARBA"/>
</dbReference>
<dbReference type="KEGG" id="sals:SLNWT_0064"/>
<evidence type="ECO:0000256" key="2">
    <source>
        <dbReference type="SAM" id="MobiDB-lite"/>
    </source>
</evidence>
<evidence type="ECO:0000313" key="4">
    <source>
        <dbReference type="Proteomes" id="UP000031523"/>
    </source>
</evidence>
<evidence type="ECO:0000256" key="1">
    <source>
        <dbReference type="ARBA" id="ARBA00005254"/>
    </source>
</evidence>
<dbReference type="Gene3D" id="3.90.226.10">
    <property type="entry name" value="2-enoyl-CoA Hydratase, Chain A, domain 1"/>
    <property type="match status" value="1"/>
</dbReference>
<organism evidence="3 4">
    <name type="scientific">Streptomyces albus (strain ATCC 21838 / DSM 41398 / FERM P-419 / JCM 4703 / NBRC 107858)</name>
    <dbReference type="NCBI Taxonomy" id="1081613"/>
    <lineage>
        <taxon>Bacteria</taxon>
        <taxon>Bacillati</taxon>
        <taxon>Actinomycetota</taxon>
        <taxon>Actinomycetes</taxon>
        <taxon>Kitasatosporales</taxon>
        <taxon>Streptomycetaceae</taxon>
        <taxon>Streptomyces</taxon>
    </lineage>
</organism>